<dbReference type="EMBL" id="JBANRG010000047">
    <property type="protein sequence ID" value="KAK7445498.1"/>
    <property type="molecule type" value="Genomic_DNA"/>
</dbReference>
<sequence length="65" mass="7291">MSTTTIFPAMPMQDPKCVCPHPPALTAPAISQKEAELTTHKCKFEEFAANAHEEIDLKRMQYDVT</sequence>
<gene>
    <name evidence="1" type="ORF">VKT23_014915</name>
</gene>
<organism evidence="1 2">
    <name type="scientific">Marasmiellus scandens</name>
    <dbReference type="NCBI Taxonomy" id="2682957"/>
    <lineage>
        <taxon>Eukaryota</taxon>
        <taxon>Fungi</taxon>
        <taxon>Dikarya</taxon>
        <taxon>Basidiomycota</taxon>
        <taxon>Agaricomycotina</taxon>
        <taxon>Agaricomycetes</taxon>
        <taxon>Agaricomycetidae</taxon>
        <taxon>Agaricales</taxon>
        <taxon>Marasmiineae</taxon>
        <taxon>Omphalotaceae</taxon>
        <taxon>Marasmiellus</taxon>
    </lineage>
</organism>
<keyword evidence="2" id="KW-1185">Reference proteome</keyword>
<evidence type="ECO:0000313" key="1">
    <source>
        <dbReference type="EMBL" id="KAK7445498.1"/>
    </source>
</evidence>
<protein>
    <submittedName>
        <fullName evidence="1">Uncharacterized protein</fullName>
    </submittedName>
</protein>
<dbReference type="Proteomes" id="UP001498398">
    <property type="component" value="Unassembled WGS sequence"/>
</dbReference>
<name>A0ABR1J2B1_9AGAR</name>
<comment type="caution">
    <text evidence="1">The sequence shown here is derived from an EMBL/GenBank/DDBJ whole genome shotgun (WGS) entry which is preliminary data.</text>
</comment>
<accession>A0ABR1J2B1</accession>
<reference evidence="1 2" key="1">
    <citation type="submission" date="2024-01" db="EMBL/GenBank/DDBJ databases">
        <title>A draft genome for the cacao thread blight pathogen Marasmiellus scandens.</title>
        <authorList>
            <person name="Baruah I.K."/>
            <person name="Leung J."/>
            <person name="Bukari Y."/>
            <person name="Amoako-Attah I."/>
            <person name="Meinhardt L.W."/>
            <person name="Bailey B.A."/>
            <person name="Cohen S.P."/>
        </authorList>
    </citation>
    <scope>NUCLEOTIDE SEQUENCE [LARGE SCALE GENOMIC DNA]</scope>
    <source>
        <strain evidence="1 2">GH-19</strain>
    </source>
</reference>
<proteinExistence type="predicted"/>
<evidence type="ECO:0000313" key="2">
    <source>
        <dbReference type="Proteomes" id="UP001498398"/>
    </source>
</evidence>